<keyword evidence="2" id="KW-1133">Transmembrane helix</keyword>
<accession>A0ABT9V666</accession>
<name>A0ABT9V666_9BACL</name>
<gene>
    <name evidence="3" type="ORF">J2S07_002752</name>
</gene>
<feature type="compositionally biased region" description="Basic and acidic residues" evidence="1">
    <location>
        <begin position="132"/>
        <end position="148"/>
    </location>
</feature>
<keyword evidence="2" id="KW-0472">Membrane</keyword>
<protein>
    <submittedName>
        <fullName evidence="3">Stage III sporulation protein AG</fullName>
    </submittedName>
</protein>
<dbReference type="EMBL" id="JAUSTU010000012">
    <property type="protein sequence ID" value="MDQ0156432.1"/>
    <property type="molecule type" value="Genomic_DNA"/>
</dbReference>
<sequence>MEKDKGPISWLKKLFSKEESGDKKYPYLVIVLLLGAVVMIIGNMLSGDKKPESSTSVMSNAKETEEDVEVFGKKTATGNEMIAEYERRYENQLKEALEGIAGVSDVMVVVNVDATEKRVLEKNSVLRSQTTNEKDREGGERKVDDQSQDHQIVIIRDGEKEVPIVLETKKPEIRGVLVVAKGADNIQVKKWIIESVTKLLDVPSHRVSVMPKK</sequence>
<dbReference type="NCBIfam" id="TIGR02830">
    <property type="entry name" value="spore_III_AG"/>
    <property type="match status" value="1"/>
</dbReference>
<evidence type="ECO:0000313" key="3">
    <source>
        <dbReference type="EMBL" id="MDQ0156432.1"/>
    </source>
</evidence>
<dbReference type="RefSeq" id="WP_307150940.1">
    <property type="nucleotide sequence ID" value="NZ_JAUSTU010000012.1"/>
</dbReference>
<organism evidence="3 4">
    <name type="scientific">Anoxybacillus andreesenii</name>
    <dbReference type="NCBI Taxonomy" id="1325932"/>
    <lineage>
        <taxon>Bacteria</taxon>
        <taxon>Bacillati</taxon>
        <taxon>Bacillota</taxon>
        <taxon>Bacilli</taxon>
        <taxon>Bacillales</taxon>
        <taxon>Anoxybacillaceae</taxon>
        <taxon>Anoxybacillus</taxon>
    </lineage>
</organism>
<evidence type="ECO:0000313" key="4">
    <source>
        <dbReference type="Proteomes" id="UP001231362"/>
    </source>
</evidence>
<proteinExistence type="predicted"/>
<reference evidence="3 4" key="1">
    <citation type="submission" date="2023-07" db="EMBL/GenBank/DDBJ databases">
        <title>Genomic Encyclopedia of Type Strains, Phase IV (KMG-IV): sequencing the most valuable type-strain genomes for metagenomic binning, comparative biology and taxonomic classification.</title>
        <authorList>
            <person name="Goeker M."/>
        </authorList>
    </citation>
    <scope>NUCLEOTIDE SEQUENCE [LARGE SCALE GENOMIC DNA]</scope>
    <source>
        <strain evidence="3 4">DSM 23948</strain>
    </source>
</reference>
<evidence type="ECO:0000256" key="1">
    <source>
        <dbReference type="SAM" id="MobiDB-lite"/>
    </source>
</evidence>
<dbReference type="Proteomes" id="UP001231362">
    <property type="component" value="Unassembled WGS sequence"/>
</dbReference>
<keyword evidence="4" id="KW-1185">Reference proteome</keyword>
<keyword evidence="2" id="KW-0812">Transmembrane</keyword>
<evidence type="ECO:0000256" key="2">
    <source>
        <dbReference type="SAM" id="Phobius"/>
    </source>
</evidence>
<feature type="region of interest" description="Disordered" evidence="1">
    <location>
        <begin position="125"/>
        <end position="149"/>
    </location>
</feature>
<dbReference type="InterPro" id="IPR014195">
    <property type="entry name" value="Spore_III_AG"/>
</dbReference>
<feature type="transmembrane region" description="Helical" evidence="2">
    <location>
        <begin position="25"/>
        <end position="45"/>
    </location>
</feature>
<comment type="caution">
    <text evidence="3">The sequence shown here is derived from an EMBL/GenBank/DDBJ whole genome shotgun (WGS) entry which is preliminary data.</text>
</comment>